<dbReference type="Pfam" id="PF12770">
    <property type="entry name" value="CHAT"/>
    <property type="match status" value="1"/>
</dbReference>
<feature type="chain" id="PRO_5045346031" evidence="1">
    <location>
        <begin position="41"/>
        <end position="728"/>
    </location>
</feature>
<dbReference type="RefSeq" id="WP_057942956.1">
    <property type="nucleotide sequence ID" value="NZ_CP011131.1"/>
</dbReference>
<feature type="signal peptide" evidence="1">
    <location>
        <begin position="1"/>
        <end position="40"/>
    </location>
</feature>
<evidence type="ECO:0000259" key="2">
    <source>
        <dbReference type="Pfam" id="PF12770"/>
    </source>
</evidence>
<evidence type="ECO:0000256" key="1">
    <source>
        <dbReference type="SAM" id="SignalP"/>
    </source>
</evidence>
<proteinExistence type="predicted"/>
<organism evidence="3 4">
    <name type="scientific">Lysobacter gummosus</name>
    <dbReference type="NCBI Taxonomy" id="262324"/>
    <lineage>
        <taxon>Bacteria</taxon>
        <taxon>Pseudomonadati</taxon>
        <taxon>Pseudomonadota</taxon>
        <taxon>Gammaproteobacteria</taxon>
        <taxon>Lysobacterales</taxon>
        <taxon>Lysobacteraceae</taxon>
        <taxon>Lysobacter</taxon>
    </lineage>
</organism>
<dbReference type="InterPro" id="IPR019734">
    <property type="entry name" value="TPR_rpt"/>
</dbReference>
<sequence length="728" mass="79074">MRIIRPLSCQKRNRSDSALASRLAHVVLIALAAIASCASAQAPAPAQTTLAETERADVRAALHAISRMDDADTALALAEDGAALYETETVRLDGYEYCSQAVALADRGEFRRSVQAASKALHVALQTGNEDLLAKAYRDLAIVFSYSGQLDRAETFATLALSKHAEDPQKVQGPAHKILGDVRSRQQRYPEAIAAYELALQTSSARYRPLVQASLANALIQSGDLVRAQRELDALQAPDDPAQRAQLERTRGRLLLAENKPAQALALFQRLAAQTVPGDEGNYRMWALDGVSRSEQALGHPDQAAQALDQALAAFDNVRARFRSDEFKMGLFSDLQSVFERAIGLYSQTGNPERAFAVSERSRARALLDAVADRGKTPEDATAQVADVASLRKLLRADERIVAFHSLKDQLLVWVISPEGVSEHRIAVSRADLVRLVEAYRQAIVGLRPSAVDAGDSIASLLLAPLGLQDGLRLIVIPHGPLHYLPFQALRMDGKYLIQRHPIAIAPSVSIAARLAARAPTTAPRLLAFGNPLVSPAVAEPLPGAEREVGNLAALFPRPQVYLEATATKARFQSEAPKARIVHVAAHARADIADPLHSQILLADENGRQNFLEAREVLSLNLNNVSLVTLSACESGLGRVADGDEVLGFTRSFLSAGTSALVASLWPVPDRDTERLMTTFYRDLRAGDDLQRAMQAGQLAVLEHPETSHPFYWASFNLIGNWRLTVEN</sequence>
<dbReference type="SUPFAM" id="SSF48452">
    <property type="entry name" value="TPR-like"/>
    <property type="match status" value="1"/>
</dbReference>
<dbReference type="PANTHER" id="PTHR10098">
    <property type="entry name" value="RAPSYN-RELATED"/>
    <property type="match status" value="1"/>
</dbReference>
<dbReference type="InterPro" id="IPR011990">
    <property type="entry name" value="TPR-like_helical_dom_sf"/>
</dbReference>
<keyword evidence="4" id="KW-1185">Reference proteome</keyword>
<feature type="domain" description="CHAT" evidence="2">
    <location>
        <begin position="456"/>
        <end position="721"/>
    </location>
</feature>
<gene>
    <name evidence="3" type="ORF">MOV92_11670</name>
</gene>
<protein>
    <submittedName>
        <fullName evidence="3">CHAT domain-containing protein</fullName>
    </submittedName>
</protein>
<accession>A0ABY3XJQ7</accession>
<evidence type="ECO:0000313" key="4">
    <source>
        <dbReference type="Proteomes" id="UP000829194"/>
    </source>
</evidence>
<name>A0ABY3XJQ7_9GAMM</name>
<reference evidence="3 4" key="1">
    <citation type="submission" date="2022-03" db="EMBL/GenBank/DDBJ databases">
        <title>Complete genome sequence of Lysobacter capsici VKM B-2533 and Lysobacter gummosus 10.1.1, promising sources of lytic agents.</title>
        <authorList>
            <person name="Tarlachkov S.V."/>
            <person name="Kudryakova I.V."/>
            <person name="Afoshin A.S."/>
            <person name="Leontyevskaya E.A."/>
            <person name="Leontyevskaya N.V."/>
        </authorList>
    </citation>
    <scope>NUCLEOTIDE SEQUENCE [LARGE SCALE GENOMIC DNA]</scope>
    <source>
        <strain evidence="3 4">10.1.1</strain>
    </source>
</reference>
<dbReference type="Proteomes" id="UP000829194">
    <property type="component" value="Chromosome"/>
</dbReference>
<dbReference type="EMBL" id="CP093547">
    <property type="protein sequence ID" value="UNP31861.1"/>
    <property type="molecule type" value="Genomic_DNA"/>
</dbReference>
<dbReference type="InterPro" id="IPR024983">
    <property type="entry name" value="CHAT_dom"/>
</dbReference>
<evidence type="ECO:0000313" key="3">
    <source>
        <dbReference type="EMBL" id="UNP31861.1"/>
    </source>
</evidence>
<dbReference type="Gene3D" id="1.25.40.10">
    <property type="entry name" value="Tetratricopeptide repeat domain"/>
    <property type="match status" value="2"/>
</dbReference>
<dbReference type="SMART" id="SM00028">
    <property type="entry name" value="TPR"/>
    <property type="match status" value="3"/>
</dbReference>
<keyword evidence="1" id="KW-0732">Signal</keyword>